<dbReference type="Gene3D" id="3.40.50.300">
    <property type="entry name" value="P-loop containing nucleotide triphosphate hydrolases"/>
    <property type="match status" value="1"/>
</dbReference>
<feature type="compositionally biased region" description="Low complexity" evidence="1">
    <location>
        <begin position="1"/>
        <end position="11"/>
    </location>
</feature>
<evidence type="ECO:0000256" key="1">
    <source>
        <dbReference type="SAM" id="MobiDB-lite"/>
    </source>
</evidence>
<feature type="domain" description="AAA+ ATPase" evidence="2">
    <location>
        <begin position="104"/>
        <end position="255"/>
    </location>
</feature>
<dbReference type="InterPro" id="IPR027417">
    <property type="entry name" value="P-loop_NTPase"/>
</dbReference>
<reference evidence="3" key="1">
    <citation type="submission" date="2021-01" db="EMBL/GenBank/DDBJ databases">
        <authorList>
            <person name="Corre E."/>
            <person name="Pelletier E."/>
            <person name="Niang G."/>
            <person name="Scheremetjew M."/>
            <person name="Finn R."/>
            <person name="Kale V."/>
            <person name="Holt S."/>
            <person name="Cochrane G."/>
            <person name="Meng A."/>
            <person name="Brown T."/>
            <person name="Cohen L."/>
        </authorList>
    </citation>
    <scope>NUCLEOTIDE SEQUENCE</scope>
    <source>
        <strain evidence="3">379</strain>
    </source>
</reference>
<evidence type="ECO:0000313" key="3">
    <source>
        <dbReference type="EMBL" id="CAE0552395.1"/>
    </source>
</evidence>
<dbReference type="Pfam" id="PF20030">
    <property type="entry name" value="bpMoxR"/>
    <property type="match status" value="1"/>
</dbReference>
<proteinExistence type="predicted"/>
<dbReference type="CDD" id="cd00009">
    <property type="entry name" value="AAA"/>
    <property type="match status" value="1"/>
</dbReference>
<organism evidence="3">
    <name type="scientific">Emiliania huxleyi</name>
    <name type="common">Coccolithophore</name>
    <name type="synonym">Pontosphaera huxleyi</name>
    <dbReference type="NCBI Taxonomy" id="2903"/>
    <lineage>
        <taxon>Eukaryota</taxon>
        <taxon>Haptista</taxon>
        <taxon>Haptophyta</taxon>
        <taxon>Prymnesiophyceae</taxon>
        <taxon>Isochrysidales</taxon>
        <taxon>Noelaerhabdaceae</taxon>
        <taxon>Emiliania</taxon>
    </lineage>
</organism>
<gene>
    <name evidence="3" type="ORF">EHUX00137_LOCUS19362</name>
</gene>
<dbReference type="SMART" id="SM00382">
    <property type="entry name" value="AAA"/>
    <property type="match status" value="1"/>
</dbReference>
<evidence type="ECO:0000259" key="2">
    <source>
        <dbReference type="SMART" id="SM00382"/>
    </source>
</evidence>
<dbReference type="InterPro" id="IPR045427">
    <property type="entry name" value="MoxR"/>
</dbReference>
<dbReference type="PANTHER" id="PTHR32204:SF0">
    <property type="entry name" value="ATPASE RAVA"/>
    <property type="match status" value="1"/>
</dbReference>
<accession>A0A7S3SF51</accession>
<sequence>MAAHARATGAGAERRAGDPAGPPRMSVAEAAEEAEVGASADLRERAAARVRQQLTASVNAPHNPRGVSVAGSVGATVRRATALLEVGLIERECEARLLLLALVGGEHLLLLGPPGTAKSELCRRLSTIARLGYFERTLTRFSTPEELFGPLSLAALERDEFRRATAGYAPTAELLFLDEIFKSNSAILNTLLTLLNERLFDDGAKRERVPLLSAVAASNEGPESDDLSALYDRFLLRRLVAPVSDDGVLELLLGGEAAEGGSVDAALPDLREALEEVRAAAPSVRLPRHVALLLRDARAFVRETGADGLGGGYVSDRRLRRSAELLKACAAAHGRDTVSVVDVAAVLPHVLWDTAEEAAALAEWVEDNALPDGGAEQLRFLLESVRSRAAAEAADESAGPAAEAAGGGGGLAEDALALAAATLAAAAEMRQHVGAVERSAEHLFLPAAKAAVLRQRLLPRARESAEELEQLAAEAALVELALADGLDEEGWAALQAEDDLDGGGGGEAGTAVEAPSFDFDEAELSWGRKEAKAKLGPEEFRAWRKAAKAAAKRGD</sequence>
<protein>
    <recommendedName>
        <fullName evidence="2">AAA+ ATPase domain-containing protein</fullName>
    </recommendedName>
</protein>
<dbReference type="Pfam" id="PF17868">
    <property type="entry name" value="AAA_lid_8"/>
    <property type="match status" value="1"/>
</dbReference>
<dbReference type="InterPro" id="IPR050513">
    <property type="entry name" value="RavA_ATPases"/>
</dbReference>
<dbReference type="EMBL" id="HBIR01025185">
    <property type="protein sequence ID" value="CAE0552395.1"/>
    <property type="molecule type" value="Transcribed_RNA"/>
</dbReference>
<dbReference type="InterPro" id="IPR041538">
    <property type="entry name" value="RavA-like_AAA_lid"/>
</dbReference>
<feature type="region of interest" description="Disordered" evidence="1">
    <location>
        <begin position="1"/>
        <end position="26"/>
    </location>
</feature>
<dbReference type="PANTHER" id="PTHR32204">
    <property type="entry name" value="ATPASE RAVA"/>
    <property type="match status" value="1"/>
</dbReference>
<dbReference type="AlphaFoldDB" id="A0A7S3SF51"/>
<dbReference type="InterPro" id="IPR003593">
    <property type="entry name" value="AAA+_ATPase"/>
</dbReference>
<dbReference type="SUPFAM" id="SSF52540">
    <property type="entry name" value="P-loop containing nucleoside triphosphate hydrolases"/>
    <property type="match status" value="1"/>
</dbReference>
<name>A0A7S3SF51_EMIHU</name>